<comment type="caution">
    <text evidence="3">The sequence shown here is derived from an EMBL/GenBank/DDBJ whole genome shotgun (WGS) entry which is preliminary data.</text>
</comment>
<dbReference type="GO" id="GO:0005119">
    <property type="term" value="F:smoothened binding"/>
    <property type="evidence" value="ECO:0007669"/>
    <property type="project" value="TreeGrafter"/>
</dbReference>
<gene>
    <name evidence="3" type="ORF">DCHRY22_LOCUS16133</name>
</gene>
<dbReference type="GO" id="GO:0005813">
    <property type="term" value="C:centrosome"/>
    <property type="evidence" value="ECO:0007669"/>
    <property type="project" value="TreeGrafter"/>
</dbReference>
<dbReference type="OrthoDB" id="10259809at2759"/>
<dbReference type="Proteomes" id="UP000789524">
    <property type="component" value="Unassembled WGS sequence"/>
</dbReference>
<dbReference type="Pfam" id="PF14779">
    <property type="entry name" value="BBS1"/>
    <property type="match status" value="1"/>
</dbReference>
<feature type="domain" description="Bardet-Biedl syndrome 1 N-terminal" evidence="1">
    <location>
        <begin position="7"/>
        <end position="266"/>
    </location>
</feature>
<reference evidence="3" key="1">
    <citation type="submission" date="2021-09" db="EMBL/GenBank/DDBJ databases">
        <authorList>
            <person name="Martin H S."/>
        </authorList>
    </citation>
    <scope>NUCLEOTIDE SEQUENCE</scope>
</reference>
<proteinExistence type="predicted"/>
<name>A0A8J2R902_9NEOP</name>
<dbReference type="EMBL" id="CAKASE010000083">
    <property type="protein sequence ID" value="CAG9585791.1"/>
    <property type="molecule type" value="Genomic_DNA"/>
</dbReference>
<feature type="domain" description="Bardet-Biedl syndrome 1 protein GAE" evidence="2">
    <location>
        <begin position="457"/>
        <end position="573"/>
    </location>
</feature>
<dbReference type="GO" id="GO:1905515">
    <property type="term" value="P:non-motile cilium assembly"/>
    <property type="evidence" value="ECO:0007669"/>
    <property type="project" value="InterPro"/>
</dbReference>
<dbReference type="InterPro" id="IPR032728">
    <property type="entry name" value="BBS1_N"/>
</dbReference>
<evidence type="ECO:0000313" key="3">
    <source>
        <dbReference type="EMBL" id="CAG9585791.1"/>
    </source>
</evidence>
<dbReference type="InterPro" id="IPR036322">
    <property type="entry name" value="WD40_repeat_dom_sf"/>
</dbReference>
<keyword evidence="4" id="KW-1185">Reference proteome</keyword>
<dbReference type="InterPro" id="IPR028784">
    <property type="entry name" value="BBS1"/>
</dbReference>
<dbReference type="AlphaFoldDB" id="A0A8J2R902"/>
<dbReference type="Pfam" id="PF23304">
    <property type="entry name" value="GAE_BBS1"/>
    <property type="match status" value="1"/>
</dbReference>
<dbReference type="GO" id="GO:0061512">
    <property type="term" value="P:protein localization to cilium"/>
    <property type="evidence" value="ECO:0007669"/>
    <property type="project" value="TreeGrafter"/>
</dbReference>
<dbReference type="GO" id="GO:0005113">
    <property type="term" value="F:patched binding"/>
    <property type="evidence" value="ECO:0007669"/>
    <property type="project" value="TreeGrafter"/>
</dbReference>
<evidence type="ECO:0000259" key="1">
    <source>
        <dbReference type="Pfam" id="PF14779"/>
    </source>
</evidence>
<evidence type="ECO:0000259" key="2">
    <source>
        <dbReference type="Pfam" id="PF23304"/>
    </source>
</evidence>
<evidence type="ECO:0000313" key="4">
    <source>
        <dbReference type="Proteomes" id="UP000789524"/>
    </source>
</evidence>
<dbReference type="GO" id="GO:0005930">
    <property type="term" value="C:axoneme"/>
    <property type="evidence" value="ECO:0007669"/>
    <property type="project" value="TreeGrafter"/>
</dbReference>
<organism evidence="3 4">
    <name type="scientific">Danaus chrysippus</name>
    <name type="common">African queen</name>
    <dbReference type="NCBI Taxonomy" id="151541"/>
    <lineage>
        <taxon>Eukaryota</taxon>
        <taxon>Metazoa</taxon>
        <taxon>Ecdysozoa</taxon>
        <taxon>Arthropoda</taxon>
        <taxon>Hexapoda</taxon>
        <taxon>Insecta</taxon>
        <taxon>Pterygota</taxon>
        <taxon>Neoptera</taxon>
        <taxon>Endopterygota</taxon>
        <taxon>Lepidoptera</taxon>
        <taxon>Glossata</taxon>
        <taxon>Ditrysia</taxon>
        <taxon>Papilionoidea</taxon>
        <taxon>Nymphalidae</taxon>
        <taxon>Danainae</taxon>
        <taxon>Danaini</taxon>
        <taxon>Danaina</taxon>
        <taxon>Danaus</taxon>
        <taxon>Anosia</taxon>
    </lineage>
</organism>
<dbReference type="SUPFAM" id="SSF50978">
    <property type="entry name" value="WD40 repeat-like"/>
    <property type="match status" value="1"/>
</dbReference>
<dbReference type="GO" id="GO:0034464">
    <property type="term" value="C:BBSome"/>
    <property type="evidence" value="ECO:0007669"/>
    <property type="project" value="InterPro"/>
</dbReference>
<accession>A0A8J2R902</accession>
<dbReference type="InterPro" id="IPR056419">
    <property type="entry name" value="GAE_BBS1"/>
</dbReference>
<sequence>MGSMSRWLDVEAGADDININTLPTNVTFSDLQNDNEVKLIIGDFGRGDDGPRLKIFKGAMQISDLTLPDLPLGVVSFYAVDSNPRPQPVIAVAFSSSVHFYRNLKLFYKYYLPSVELNAGELDIWKQLTNPSNHNEVIILKLTESLHNMPHKVLSIQSRDFLTLTFDEQLEYLENTRELPKRRSGEIVCISSIKLSSVDKHAVSCLVLGTEDGEVIVLDSQTFTQTNVVNISPVKKTPFQIVTTGVYNVDYRITVATREKSVCLLKRDWKAGRILFNTDDHIIAIEVFTTDNSVLVICADKTFSCYNRKGRKQWSLILEHRPICLTLVPISHLGMTLSAVALVSGHVTLYDGKYPRDNIFIRGGHLLLKILKRTADFNSNSTGIESSEANISQRPWLIPKKSKLFLEQAMRERENPKAMHEAFQQELNRLRLLTAQTLLEAYRKSDNFVGAGNMEPIRLSAEVEGLGPVFVVTLIVHNTSSERAVSGLSVLFQVISTGYRVHTPYIKVPLIAPGNQLKFPIKVEEVFSENVNPDVFFRNVTGQAGDGSVIKVLLLKEGKVSPVLAATVTMPPTDPMMIPYDKLETSNFGQNISQK</sequence>
<dbReference type="PANTHER" id="PTHR20870:SF0">
    <property type="entry name" value="BARDET-BIEDL SYNDROME 1 PROTEIN"/>
    <property type="match status" value="1"/>
</dbReference>
<dbReference type="PANTHER" id="PTHR20870">
    <property type="entry name" value="BARDET-BIEDL SYNDROME 1 PROTEIN"/>
    <property type="match status" value="1"/>
</dbReference>
<protein>
    <submittedName>
        <fullName evidence="3">(African queen) hypothetical protein</fullName>
    </submittedName>
</protein>